<sequence length="52" mass="5999">MAKIRDKDNTDCYSKQNQNWGSIVGNFVTGKGEHAVSWFTFSQNREETKDDD</sequence>
<dbReference type="EMBL" id="CAJVPV010037533">
    <property type="protein sequence ID" value="CAG8755175.1"/>
    <property type="molecule type" value="Genomic_DNA"/>
</dbReference>
<organism evidence="1 2">
    <name type="scientific">Acaulospora morrowiae</name>
    <dbReference type="NCBI Taxonomy" id="94023"/>
    <lineage>
        <taxon>Eukaryota</taxon>
        <taxon>Fungi</taxon>
        <taxon>Fungi incertae sedis</taxon>
        <taxon>Mucoromycota</taxon>
        <taxon>Glomeromycotina</taxon>
        <taxon>Glomeromycetes</taxon>
        <taxon>Diversisporales</taxon>
        <taxon>Acaulosporaceae</taxon>
        <taxon>Acaulospora</taxon>
    </lineage>
</organism>
<feature type="non-terminal residue" evidence="1">
    <location>
        <position position="52"/>
    </location>
</feature>
<dbReference type="AlphaFoldDB" id="A0A9N9IZP9"/>
<name>A0A9N9IZP9_9GLOM</name>
<evidence type="ECO:0000313" key="2">
    <source>
        <dbReference type="Proteomes" id="UP000789342"/>
    </source>
</evidence>
<proteinExistence type="predicted"/>
<protein>
    <submittedName>
        <fullName evidence="1">7792_t:CDS:1</fullName>
    </submittedName>
</protein>
<accession>A0A9N9IZP9</accession>
<keyword evidence="2" id="KW-1185">Reference proteome</keyword>
<evidence type="ECO:0000313" key="1">
    <source>
        <dbReference type="EMBL" id="CAG8755175.1"/>
    </source>
</evidence>
<comment type="caution">
    <text evidence="1">The sequence shown here is derived from an EMBL/GenBank/DDBJ whole genome shotgun (WGS) entry which is preliminary data.</text>
</comment>
<dbReference type="Proteomes" id="UP000789342">
    <property type="component" value="Unassembled WGS sequence"/>
</dbReference>
<gene>
    <name evidence="1" type="ORF">AMORRO_LOCUS15556</name>
</gene>
<reference evidence="1" key="1">
    <citation type="submission" date="2021-06" db="EMBL/GenBank/DDBJ databases">
        <authorList>
            <person name="Kallberg Y."/>
            <person name="Tangrot J."/>
            <person name="Rosling A."/>
        </authorList>
    </citation>
    <scope>NUCLEOTIDE SEQUENCE</scope>
    <source>
        <strain evidence="1">CL551</strain>
    </source>
</reference>